<dbReference type="Gene3D" id="3.20.20.80">
    <property type="entry name" value="Glycosidases"/>
    <property type="match status" value="1"/>
</dbReference>
<organism evidence="1 2">
    <name type="scientific">Lysinibacillus pinottii</name>
    <dbReference type="NCBI Taxonomy" id="2973932"/>
    <lineage>
        <taxon>Bacteria</taxon>
        <taxon>Bacillati</taxon>
        <taxon>Bacillota</taxon>
        <taxon>Bacilli</taxon>
        <taxon>Bacillales</taxon>
        <taxon>Bacillaceae</taxon>
        <taxon>Lysinibacillus</taxon>
    </lineage>
</organism>
<dbReference type="Proteomes" id="UP001525021">
    <property type="component" value="Unassembled WGS sequence"/>
</dbReference>
<name>A0ABT2DLB3_9BACI</name>
<keyword evidence="2" id="KW-1185">Reference proteome</keyword>
<reference evidence="1 2" key="1">
    <citation type="submission" date="2022-08" db="EMBL/GenBank/DDBJ databases">
        <title>Lysinibacillus sequencing.</title>
        <authorList>
            <person name="Dunlap C."/>
        </authorList>
    </citation>
    <scope>NUCLEOTIDE SEQUENCE [LARGE SCALE GENOMIC DNA]</scope>
    <source>
        <strain evidence="1 2">PB211</strain>
    </source>
</reference>
<proteinExistence type="predicted"/>
<dbReference type="InterPro" id="IPR017853">
    <property type="entry name" value="GH"/>
</dbReference>
<dbReference type="EMBL" id="JANTOO010000009">
    <property type="protein sequence ID" value="MCS1395683.1"/>
    <property type="molecule type" value="Genomic_DNA"/>
</dbReference>
<sequence length="88" mass="10317">MAEEFGINRMVAGADQYIKDLMDIFNDYGCHWAFYAFREDTWDGIDFELGNKPVGEAYWNAKANRELPYRQAIEVDNSIWEVLKIDSK</sequence>
<evidence type="ECO:0000313" key="2">
    <source>
        <dbReference type="Proteomes" id="UP001525021"/>
    </source>
</evidence>
<protein>
    <submittedName>
        <fullName evidence="1">Uncharacterized protein</fullName>
    </submittedName>
</protein>
<evidence type="ECO:0000313" key="1">
    <source>
        <dbReference type="EMBL" id="MCS1395683.1"/>
    </source>
</evidence>
<dbReference type="RefSeq" id="WP_012293538.1">
    <property type="nucleotide sequence ID" value="NZ_JANTOO010000009.1"/>
</dbReference>
<gene>
    <name evidence="1" type="ORF">NXZ79_06450</name>
</gene>
<comment type="caution">
    <text evidence="1">The sequence shown here is derived from an EMBL/GenBank/DDBJ whole genome shotgun (WGS) entry which is preliminary data.</text>
</comment>
<accession>A0ABT2DLB3</accession>
<dbReference type="SUPFAM" id="SSF51445">
    <property type="entry name" value="(Trans)glycosidases"/>
    <property type="match status" value="1"/>
</dbReference>